<dbReference type="NCBIfam" id="TIGR00393">
    <property type="entry name" value="kpsF"/>
    <property type="match status" value="1"/>
</dbReference>
<evidence type="ECO:0000256" key="5">
    <source>
        <dbReference type="PIRSR" id="PIRSR004692-2"/>
    </source>
</evidence>
<dbReference type="PROSITE" id="PS51371">
    <property type="entry name" value="CBS"/>
    <property type="match status" value="2"/>
</dbReference>
<dbReference type="PANTHER" id="PTHR42745:SF1">
    <property type="entry name" value="ARABINOSE 5-PHOSPHATE ISOMERASE KDSD"/>
    <property type="match status" value="1"/>
</dbReference>
<dbReference type="Pfam" id="PF01380">
    <property type="entry name" value="SIS"/>
    <property type="match status" value="1"/>
</dbReference>
<feature type="domain" description="CBS" evidence="8">
    <location>
        <begin position="282"/>
        <end position="333"/>
    </location>
</feature>
<dbReference type="KEGG" id="ptp:RCA23_c25490"/>
<dbReference type="GO" id="GO:0005975">
    <property type="term" value="P:carbohydrate metabolic process"/>
    <property type="evidence" value="ECO:0007669"/>
    <property type="project" value="InterPro"/>
</dbReference>
<dbReference type="InterPro" id="IPR035474">
    <property type="entry name" value="SIS_Kpsf"/>
</dbReference>
<reference evidence="10 11" key="1">
    <citation type="journal article" date="2014" name="ISME J.">
        <title>Adaptation of an abundant Roseobacter RCA organism to pelagic systems revealed by genomic and transcriptomic analyses.</title>
        <authorList>
            <person name="Voget S."/>
            <person name="Wemheuer B."/>
            <person name="Brinkhoff T."/>
            <person name="Vollmers J."/>
            <person name="Dietrich S."/>
            <person name="Giebel H.A."/>
            <person name="Beardsley C."/>
            <person name="Sardemann C."/>
            <person name="Bakenhus I."/>
            <person name="Billerbeck S."/>
            <person name="Daniel R."/>
            <person name="Simon M."/>
        </authorList>
    </citation>
    <scope>NUCLEOTIDE SEQUENCE [LARGE SCALE GENOMIC DNA]</scope>
    <source>
        <strain evidence="10 11">RCA23</strain>
    </source>
</reference>
<dbReference type="PROSITE" id="PS51257">
    <property type="entry name" value="PROKAR_LIPOPROTEIN"/>
    <property type="match status" value="1"/>
</dbReference>
<dbReference type="Proteomes" id="UP000028680">
    <property type="component" value="Chromosome"/>
</dbReference>
<feature type="binding site" evidence="5">
    <location>
        <position position="82"/>
    </location>
    <ligand>
        <name>Zn(2+)</name>
        <dbReference type="ChEBI" id="CHEBI:29105"/>
    </ligand>
</feature>
<dbReference type="PANTHER" id="PTHR42745">
    <property type="match status" value="1"/>
</dbReference>
<dbReference type="PIRSF" id="PIRSF004692">
    <property type="entry name" value="KdsD_KpsF"/>
    <property type="match status" value="1"/>
</dbReference>
<keyword evidence="2" id="KW-0677">Repeat</keyword>
<feature type="site" description="Catalytically relevant" evidence="6">
    <location>
        <position position="152"/>
    </location>
</feature>
<dbReference type="SUPFAM" id="SSF54631">
    <property type="entry name" value="CBS-domain pair"/>
    <property type="match status" value="1"/>
</dbReference>
<feature type="site" description="Catalytically relevant" evidence="6">
    <location>
        <position position="111"/>
    </location>
</feature>
<accession>A0AAN0RKY6</accession>
<evidence type="ECO:0000313" key="10">
    <source>
        <dbReference type="EMBL" id="AII88067.1"/>
    </source>
</evidence>
<evidence type="ECO:0000256" key="1">
    <source>
        <dbReference type="ARBA" id="ARBA00008165"/>
    </source>
</evidence>
<dbReference type="EMBL" id="CP003984">
    <property type="protein sequence ID" value="AII88067.1"/>
    <property type="molecule type" value="Genomic_DNA"/>
</dbReference>
<dbReference type="GO" id="GO:0019146">
    <property type="term" value="F:arabinose-5-phosphate isomerase activity"/>
    <property type="evidence" value="ECO:0007669"/>
    <property type="project" value="UniProtKB-EC"/>
</dbReference>
<proteinExistence type="inferred from homology"/>
<feature type="domain" description="CBS" evidence="8">
    <location>
        <begin position="209"/>
        <end position="268"/>
    </location>
</feature>
<dbReference type="InterPro" id="IPR001347">
    <property type="entry name" value="SIS_dom"/>
</dbReference>
<evidence type="ECO:0000256" key="4">
    <source>
        <dbReference type="PIRNR" id="PIRNR004692"/>
    </source>
</evidence>
<evidence type="ECO:0000256" key="3">
    <source>
        <dbReference type="ARBA" id="ARBA00023122"/>
    </source>
</evidence>
<keyword evidence="5" id="KW-0862">Zinc</keyword>
<protein>
    <submittedName>
        <fullName evidence="10">Arabinose 5-phosphate isomerase KdsD</fullName>
        <ecNumber evidence="10">5.3.1.13</ecNumber>
    </submittedName>
</protein>
<feature type="site" description="Catalytically relevant" evidence="6">
    <location>
        <position position="59"/>
    </location>
</feature>
<gene>
    <name evidence="10" type="primary">kdsD</name>
    <name evidence="10" type="ORF">RCA23_c25490</name>
</gene>
<dbReference type="InterPro" id="IPR046348">
    <property type="entry name" value="SIS_dom_sf"/>
</dbReference>
<dbReference type="SUPFAM" id="SSF53697">
    <property type="entry name" value="SIS domain"/>
    <property type="match status" value="1"/>
</dbReference>
<dbReference type="Gene3D" id="3.10.580.10">
    <property type="entry name" value="CBS-domain"/>
    <property type="match status" value="1"/>
</dbReference>
<sequence length="333" mass="35202">MKNPIDPAASALSAVACFSAGMSQLQQAVDSAQMRGVIAGAANLIFAMKGRLILSGVGKSGHVARKLAATFASTGTPAYFVHAAEASHGDLGMIQNDDVVMLLSWSGETGELADIIAYAARFDVPIVAITGKAEGTLARRAQYPIVLPAAQEACPHNLAPTTSTLLQMAMGDALAITLLKMRGFTEESFRNFHPGGKLGAVLQPVREFMHQGDELPLLDQSAPVFDVVAEISNKEFGIVGLLDAAGHLSGVITDGDIRRYLEKNANGMMQDVMWSNQAQDIMSPAPVTLRPENLGARSLHTLQTRKISAAFVLDDGCPIGLVTVLQLLQRGVA</sequence>
<feature type="site" description="Catalytically relevant" evidence="6">
    <location>
        <position position="193"/>
    </location>
</feature>
<dbReference type="InterPro" id="IPR000644">
    <property type="entry name" value="CBS_dom"/>
</dbReference>
<dbReference type="Pfam" id="PF00571">
    <property type="entry name" value="CBS"/>
    <property type="match status" value="2"/>
</dbReference>
<keyword evidence="11" id="KW-1185">Reference proteome</keyword>
<evidence type="ECO:0000313" key="11">
    <source>
        <dbReference type="Proteomes" id="UP000028680"/>
    </source>
</evidence>
<dbReference type="RefSeq" id="WP_044050672.1">
    <property type="nucleotide sequence ID" value="NZ_CP003984.1"/>
</dbReference>
<dbReference type="GO" id="GO:1901135">
    <property type="term" value="P:carbohydrate derivative metabolic process"/>
    <property type="evidence" value="ECO:0007669"/>
    <property type="project" value="InterPro"/>
</dbReference>
<dbReference type="FunFam" id="3.40.50.10490:FF:000011">
    <property type="entry name" value="Arabinose 5-phosphate isomerase"/>
    <property type="match status" value="1"/>
</dbReference>
<evidence type="ECO:0000259" key="8">
    <source>
        <dbReference type="PROSITE" id="PS51371"/>
    </source>
</evidence>
<dbReference type="InterPro" id="IPR050986">
    <property type="entry name" value="GutQ/KpsF_isomerases"/>
</dbReference>
<dbReference type="PROSITE" id="PS51464">
    <property type="entry name" value="SIS"/>
    <property type="match status" value="1"/>
</dbReference>
<organism evidence="10 11">
    <name type="scientific">Planktomarina temperata RCA23</name>
    <dbReference type="NCBI Taxonomy" id="666509"/>
    <lineage>
        <taxon>Bacteria</taxon>
        <taxon>Pseudomonadati</taxon>
        <taxon>Pseudomonadota</taxon>
        <taxon>Alphaproteobacteria</taxon>
        <taxon>Rhodobacterales</taxon>
        <taxon>Paracoccaceae</taxon>
        <taxon>Planktomarina</taxon>
    </lineage>
</organism>
<evidence type="ECO:0000256" key="6">
    <source>
        <dbReference type="PIRSR" id="PIRSR004692-3"/>
    </source>
</evidence>
<dbReference type="AlphaFoldDB" id="A0AAN0RKY6"/>
<keyword evidence="10" id="KW-0413">Isomerase</keyword>
<name>A0AAN0RKY6_9RHOB</name>
<dbReference type="Gene3D" id="3.40.50.10490">
    <property type="entry name" value="Glucose-6-phosphate isomerase like protein, domain 1"/>
    <property type="match status" value="1"/>
</dbReference>
<feature type="domain" description="SIS" evidence="9">
    <location>
        <begin position="41"/>
        <end position="184"/>
    </location>
</feature>
<dbReference type="CDD" id="cd04604">
    <property type="entry name" value="CBS_pair_SIS_assoc"/>
    <property type="match status" value="1"/>
</dbReference>
<evidence type="ECO:0000259" key="9">
    <source>
        <dbReference type="PROSITE" id="PS51464"/>
    </source>
</evidence>
<comment type="similarity">
    <text evidence="1 4">Belongs to the SIS family. GutQ/KpsF subfamily.</text>
</comment>
<dbReference type="CDD" id="cd05014">
    <property type="entry name" value="SIS_Kpsf"/>
    <property type="match status" value="1"/>
</dbReference>
<keyword evidence="5" id="KW-0479">Metal-binding</keyword>
<dbReference type="EC" id="5.3.1.13" evidence="10"/>
<dbReference type="GO" id="GO:0046872">
    <property type="term" value="F:metal ion binding"/>
    <property type="evidence" value="ECO:0007669"/>
    <property type="project" value="UniProtKB-KW"/>
</dbReference>
<dbReference type="GO" id="GO:0097367">
    <property type="term" value="F:carbohydrate derivative binding"/>
    <property type="evidence" value="ECO:0007669"/>
    <property type="project" value="InterPro"/>
</dbReference>
<dbReference type="InterPro" id="IPR046342">
    <property type="entry name" value="CBS_dom_sf"/>
</dbReference>
<dbReference type="InterPro" id="IPR004800">
    <property type="entry name" value="KdsD/KpsF-type"/>
</dbReference>
<evidence type="ECO:0000256" key="2">
    <source>
        <dbReference type="ARBA" id="ARBA00022737"/>
    </source>
</evidence>
<evidence type="ECO:0000256" key="7">
    <source>
        <dbReference type="PROSITE-ProRule" id="PRU00703"/>
    </source>
</evidence>
<keyword evidence="3 7" id="KW-0129">CBS domain</keyword>